<evidence type="ECO:0000259" key="1">
    <source>
        <dbReference type="PROSITE" id="PS51502"/>
    </source>
</evidence>
<dbReference type="RefSeq" id="WP_181761491.1">
    <property type="nucleotide sequence ID" value="NZ_BMCR01000001.1"/>
</dbReference>
<dbReference type="SUPFAM" id="SSF54909">
    <property type="entry name" value="Dimeric alpha+beta barrel"/>
    <property type="match status" value="1"/>
</dbReference>
<dbReference type="SMART" id="SM00886">
    <property type="entry name" value="Dabb"/>
    <property type="match status" value="1"/>
</dbReference>
<dbReference type="EMBL" id="JACEON010000017">
    <property type="protein sequence ID" value="MBA4613297.1"/>
    <property type="molecule type" value="Genomic_DNA"/>
</dbReference>
<keyword evidence="3" id="KW-1185">Reference proteome</keyword>
<evidence type="ECO:0000313" key="2">
    <source>
        <dbReference type="EMBL" id="MBA4613297.1"/>
    </source>
</evidence>
<dbReference type="Gene3D" id="3.30.70.100">
    <property type="match status" value="1"/>
</dbReference>
<feature type="domain" description="Stress-response A/B barrel" evidence="1">
    <location>
        <begin position="2"/>
        <end position="91"/>
    </location>
</feature>
<dbReference type="InterPro" id="IPR011008">
    <property type="entry name" value="Dimeric_a/b-barrel"/>
</dbReference>
<dbReference type="AlphaFoldDB" id="A0A838XU89"/>
<accession>A0A838XU89</accession>
<reference evidence="2 3" key="1">
    <citation type="submission" date="2020-07" db="EMBL/GenBank/DDBJ databases">
        <authorList>
            <person name="Li M."/>
        </authorList>
    </citation>
    <scope>NUCLEOTIDE SEQUENCE [LARGE SCALE GENOMIC DNA]</scope>
    <source>
        <strain evidence="2 3">DSM 23284</strain>
    </source>
</reference>
<dbReference type="Proteomes" id="UP000559404">
    <property type="component" value="Unassembled WGS sequence"/>
</dbReference>
<comment type="caution">
    <text evidence="2">The sequence shown here is derived from an EMBL/GenBank/DDBJ whole genome shotgun (WGS) entry which is preliminary data.</text>
</comment>
<dbReference type="InterPro" id="IPR013097">
    <property type="entry name" value="Dabb"/>
</dbReference>
<organism evidence="2 3">
    <name type="scientific">Stappia taiwanensis</name>
    <dbReference type="NCBI Taxonomy" id="992267"/>
    <lineage>
        <taxon>Bacteria</taxon>
        <taxon>Pseudomonadati</taxon>
        <taxon>Pseudomonadota</taxon>
        <taxon>Alphaproteobacteria</taxon>
        <taxon>Hyphomicrobiales</taxon>
        <taxon>Stappiaceae</taxon>
        <taxon>Stappia</taxon>
    </lineage>
</organism>
<name>A0A838XU89_9HYPH</name>
<dbReference type="Pfam" id="PF07876">
    <property type="entry name" value="Dabb"/>
    <property type="match status" value="1"/>
</dbReference>
<dbReference type="PROSITE" id="PS51502">
    <property type="entry name" value="S_R_A_B_BARREL"/>
    <property type="match status" value="1"/>
</dbReference>
<gene>
    <name evidence="2" type="ORF">H1W37_16680</name>
</gene>
<proteinExistence type="predicted"/>
<protein>
    <submittedName>
        <fullName evidence="2">Dabb family protein</fullName>
    </submittedName>
</protein>
<sequence>MIRHIVFFTAREENREAVRAGLSRLTGISHATKLEIGENLKRDQWGNEVDFIVYGEFETEADLAAFQQHPDYQLSTETVKPLREMRFAADFDSDQAVTRPLGVTPELA</sequence>
<evidence type="ECO:0000313" key="3">
    <source>
        <dbReference type="Proteomes" id="UP000559404"/>
    </source>
</evidence>
<reference evidence="2 3" key="2">
    <citation type="submission" date="2020-08" db="EMBL/GenBank/DDBJ databases">
        <title>Stappia taiwanensis sp. nov., isolated from a coastal thermal spring.</title>
        <authorList>
            <person name="Kampfer P."/>
        </authorList>
    </citation>
    <scope>NUCLEOTIDE SEQUENCE [LARGE SCALE GENOMIC DNA]</scope>
    <source>
        <strain evidence="2 3">DSM 23284</strain>
    </source>
</reference>